<dbReference type="Proteomes" id="UP000253772">
    <property type="component" value="Chromosome c2"/>
</dbReference>
<evidence type="ECO:0000313" key="1">
    <source>
        <dbReference type="EMBL" id="QBP13426.1"/>
    </source>
</evidence>
<dbReference type="GeneID" id="92822688"/>
<dbReference type="RefSeq" id="WP_008642716.1">
    <property type="nucleotide sequence ID" value="NZ_CP026544.1"/>
</dbReference>
<dbReference type="PROSITE" id="PS51257">
    <property type="entry name" value="PROKAR_LIPOPROTEIN"/>
    <property type="match status" value="1"/>
</dbReference>
<dbReference type="EMBL" id="CP037901">
    <property type="protein sequence ID" value="QBP13426.1"/>
    <property type="molecule type" value="Genomic_DNA"/>
</dbReference>
<protein>
    <submittedName>
        <fullName evidence="1">Copper resistance protein</fullName>
    </submittedName>
</protein>
<name>A0A2L0X712_9BURK</name>
<sequence length="131" mass="14020">MHASYRRHWIAAFLLISFLTVQLAAAAYACEGSRYALSLTASMTGMAESCPDMAIKRGHSHAGLCQAHCHQDSKSADHASPQLPVFQAASVSPVATPDLTPILGGYRLATGNPVPRPPPRPLAILHCCFRI</sequence>
<reference evidence="1 2" key="1">
    <citation type="submission" date="2019-03" db="EMBL/GenBank/DDBJ databases">
        <title>Comparative insights into the high quality Complete genome sequence of highly metal resistant Cupriavidus metallidurans strain BS1 isolated from a gold-copper mine.</title>
        <authorList>
            <person name="Mazhar H.S."/>
            <person name="Rensing C."/>
        </authorList>
    </citation>
    <scope>NUCLEOTIDE SEQUENCE [LARGE SCALE GENOMIC DNA]</scope>
    <source>
        <strain evidence="1 2">BS1</strain>
    </source>
</reference>
<dbReference type="OMA" id="LCLAHCQ"/>
<proteinExistence type="predicted"/>
<organism evidence="1 2">
    <name type="scientific">Cupriavidus metallidurans</name>
    <dbReference type="NCBI Taxonomy" id="119219"/>
    <lineage>
        <taxon>Bacteria</taxon>
        <taxon>Pseudomonadati</taxon>
        <taxon>Pseudomonadota</taxon>
        <taxon>Betaproteobacteria</taxon>
        <taxon>Burkholderiales</taxon>
        <taxon>Burkholderiaceae</taxon>
        <taxon>Cupriavidus</taxon>
    </lineage>
</organism>
<evidence type="ECO:0000313" key="2">
    <source>
        <dbReference type="Proteomes" id="UP000253772"/>
    </source>
</evidence>
<accession>A0A2L0X712</accession>
<gene>
    <name evidence="1" type="ORF">DDF84_027795</name>
</gene>
<dbReference type="OrthoDB" id="8964905at2"/>
<dbReference type="AlphaFoldDB" id="A0A2L0X712"/>